<protein>
    <submittedName>
        <fullName evidence="1">Uncharacterized protein</fullName>
    </submittedName>
</protein>
<evidence type="ECO:0000313" key="1">
    <source>
        <dbReference type="EMBL" id="BBO70883.1"/>
    </source>
</evidence>
<keyword evidence="2" id="KW-1185">Reference proteome</keyword>
<dbReference type="AlphaFoldDB" id="A0A5K7YRR9"/>
<dbReference type="KEGG" id="dalk:DSCA_48130"/>
<organism evidence="1 2">
    <name type="scientific">Desulfosarcina alkanivorans</name>
    <dbReference type="NCBI Taxonomy" id="571177"/>
    <lineage>
        <taxon>Bacteria</taxon>
        <taxon>Pseudomonadati</taxon>
        <taxon>Thermodesulfobacteriota</taxon>
        <taxon>Desulfobacteria</taxon>
        <taxon>Desulfobacterales</taxon>
        <taxon>Desulfosarcinaceae</taxon>
        <taxon>Desulfosarcina</taxon>
    </lineage>
</organism>
<proteinExistence type="predicted"/>
<evidence type="ECO:0000313" key="2">
    <source>
        <dbReference type="Proteomes" id="UP000427906"/>
    </source>
</evidence>
<gene>
    <name evidence="1" type="ORF">DSCA_48130</name>
</gene>
<reference evidence="1 2" key="1">
    <citation type="submission" date="2019-11" db="EMBL/GenBank/DDBJ databases">
        <title>Comparative genomics of hydrocarbon-degrading Desulfosarcina strains.</title>
        <authorList>
            <person name="Watanabe M."/>
            <person name="Kojima H."/>
            <person name="Fukui M."/>
        </authorList>
    </citation>
    <scope>NUCLEOTIDE SEQUENCE [LARGE SCALE GENOMIC DNA]</scope>
    <source>
        <strain evidence="1 2">PL12</strain>
    </source>
</reference>
<dbReference type="InterPro" id="IPR011990">
    <property type="entry name" value="TPR-like_helical_dom_sf"/>
</dbReference>
<dbReference type="Gene3D" id="1.25.40.10">
    <property type="entry name" value="Tetratricopeptide repeat domain"/>
    <property type="match status" value="1"/>
</dbReference>
<dbReference type="OrthoDB" id="5416790at2"/>
<dbReference type="Proteomes" id="UP000427906">
    <property type="component" value="Chromosome"/>
</dbReference>
<sequence length="283" mass="31783">MASAPKDQCIVLPFHTDRHQPFNGTGLALHFLLGNVLVLHTGLKEMWFGWRVKKIFADRQSFQDYCRDAASTLDLTAVSREQKVRLWLYGNCSDQTLMLSLYDARMPDAVHPPENLAIYGDDHLIGFRTRFVEWLAARGFPLPEEQVQAALWPEKISRDGLDAVGRALEVFYVYSAYGGQGPLDGSAFKKAIAAAPESFMAQDLYGWARYRNRDYQAARGAFLTSLSINPAGAGAMSGMMWCGVYGKDREEAMFWSGRKADVLRQDVQAAREAGRQRYLKANP</sequence>
<dbReference type="EMBL" id="AP021874">
    <property type="protein sequence ID" value="BBO70883.1"/>
    <property type="molecule type" value="Genomic_DNA"/>
</dbReference>
<name>A0A5K7YRR9_9BACT</name>
<dbReference type="SUPFAM" id="SSF48452">
    <property type="entry name" value="TPR-like"/>
    <property type="match status" value="1"/>
</dbReference>
<dbReference type="RefSeq" id="WP_155318788.1">
    <property type="nucleotide sequence ID" value="NZ_AP021874.1"/>
</dbReference>
<accession>A0A5K7YRR9</accession>